<dbReference type="STRING" id="41047.A0A397H6A1"/>
<evidence type="ECO:0008006" key="3">
    <source>
        <dbReference type="Google" id="ProtNLM"/>
    </source>
</evidence>
<dbReference type="SUPFAM" id="SSF54909">
    <property type="entry name" value="Dimeric alpha+beta barrel"/>
    <property type="match status" value="1"/>
</dbReference>
<keyword evidence="2" id="KW-1185">Reference proteome</keyword>
<gene>
    <name evidence="1" type="ORF">CDV56_107449</name>
</gene>
<dbReference type="EMBL" id="NKHU02000067">
    <property type="protein sequence ID" value="RHZ58527.1"/>
    <property type="molecule type" value="Genomic_DNA"/>
</dbReference>
<name>A0A397H6A1_ASPTH</name>
<reference evidence="1" key="1">
    <citation type="submission" date="2018-08" db="EMBL/GenBank/DDBJ databases">
        <title>Draft genome sequence of azole-resistant Aspergillus thermomutatus (Neosartorya pseudofischeri) strain HMR AF 39, isolated from a human nasal aspirate.</title>
        <authorList>
            <person name="Parent-Michaud M."/>
            <person name="Dufresne P.J."/>
            <person name="Fournier E."/>
            <person name="Martineau C."/>
            <person name="Moreira S."/>
            <person name="Perkins V."/>
            <person name="De Repentigny L."/>
            <person name="Dufresne S.F."/>
        </authorList>
    </citation>
    <scope>NUCLEOTIDE SEQUENCE [LARGE SCALE GENOMIC DNA]</scope>
    <source>
        <strain evidence="1">HMR AF 39</strain>
    </source>
</reference>
<dbReference type="Gene3D" id="3.30.70.100">
    <property type="match status" value="2"/>
</dbReference>
<organism evidence="1 2">
    <name type="scientific">Aspergillus thermomutatus</name>
    <name type="common">Neosartorya pseudofischeri</name>
    <dbReference type="NCBI Taxonomy" id="41047"/>
    <lineage>
        <taxon>Eukaryota</taxon>
        <taxon>Fungi</taxon>
        <taxon>Dikarya</taxon>
        <taxon>Ascomycota</taxon>
        <taxon>Pezizomycotina</taxon>
        <taxon>Eurotiomycetes</taxon>
        <taxon>Eurotiomycetidae</taxon>
        <taxon>Eurotiales</taxon>
        <taxon>Aspergillaceae</taxon>
        <taxon>Aspergillus</taxon>
        <taxon>Aspergillus subgen. Fumigati</taxon>
    </lineage>
</organism>
<dbReference type="VEuPathDB" id="FungiDB:CDV56_107449"/>
<comment type="caution">
    <text evidence="1">The sequence shown here is derived from an EMBL/GenBank/DDBJ whole genome shotgun (WGS) entry which is preliminary data.</text>
</comment>
<sequence>MVLPVTEFVVFKLKPSVKPEDPSNEEGASLCKIFSATKQQSGHQSSAWGRAVEDENVVVWVVVWEDSHAKCQADLLAPYLEPNSDFITFYATLNPPISETETLTTNPVTELATLSFPSSLNPEEHKKLNADLINFRAVLTEKLSEKSRPKSWTMAQIQRPGTFQHSKSPSGEAFVYLLAVGWESVDAHMAARETKEFAESIEPIREKMLSAVQGLEMKHVSFKKI</sequence>
<dbReference type="RefSeq" id="XP_026615479.1">
    <property type="nucleotide sequence ID" value="XM_026761068.1"/>
</dbReference>
<dbReference type="Proteomes" id="UP000215305">
    <property type="component" value="Unassembled WGS sequence"/>
</dbReference>
<dbReference type="AlphaFoldDB" id="A0A397H6A1"/>
<proteinExistence type="predicted"/>
<dbReference type="OrthoDB" id="3830579at2759"/>
<dbReference type="GeneID" id="38129423"/>
<evidence type="ECO:0000313" key="1">
    <source>
        <dbReference type="EMBL" id="RHZ58527.1"/>
    </source>
</evidence>
<evidence type="ECO:0000313" key="2">
    <source>
        <dbReference type="Proteomes" id="UP000215305"/>
    </source>
</evidence>
<accession>A0A397H6A1</accession>
<dbReference type="InterPro" id="IPR011008">
    <property type="entry name" value="Dimeric_a/b-barrel"/>
</dbReference>
<protein>
    <recommendedName>
        <fullName evidence="3">ABM domain-containing protein</fullName>
    </recommendedName>
</protein>